<evidence type="ECO:0000259" key="8">
    <source>
        <dbReference type="Pfam" id="PF01182"/>
    </source>
</evidence>
<evidence type="ECO:0000256" key="2">
    <source>
        <dbReference type="ARBA" id="ARBA00002681"/>
    </source>
</evidence>
<dbReference type="RefSeq" id="WP_103982156.1">
    <property type="nucleotide sequence ID" value="NZ_FNVS01000001.1"/>
</dbReference>
<dbReference type="InterPro" id="IPR037171">
    <property type="entry name" value="NagB/RpiA_transferase-like"/>
</dbReference>
<evidence type="ECO:0000256" key="7">
    <source>
        <dbReference type="RuleBase" id="RU365095"/>
    </source>
</evidence>
<comment type="similarity">
    <text evidence="4 7">Belongs to the glucosamine/galactosamine-6-phosphate isomerase family. 6-phosphogluconolactonase subfamily.</text>
</comment>
<comment type="function">
    <text evidence="2 7">Hydrolysis of 6-phosphogluconolactone to 6-phosphogluconate.</text>
</comment>
<feature type="domain" description="Glucosamine/galactosamine-6-phosphate isomerase" evidence="8">
    <location>
        <begin position="14"/>
        <end position="222"/>
    </location>
</feature>
<keyword evidence="10" id="KW-1185">Reference proteome</keyword>
<evidence type="ECO:0000256" key="4">
    <source>
        <dbReference type="ARBA" id="ARBA00010662"/>
    </source>
</evidence>
<dbReference type="Gene3D" id="3.40.50.1360">
    <property type="match status" value="1"/>
</dbReference>
<name>A0A8G2BUA6_9BACT</name>
<dbReference type="GO" id="GO:0017057">
    <property type="term" value="F:6-phosphogluconolactonase activity"/>
    <property type="evidence" value="ECO:0007669"/>
    <property type="project" value="UniProtKB-UniRule"/>
</dbReference>
<dbReference type="InterPro" id="IPR005900">
    <property type="entry name" value="6-phosphogluconolactonase_DevB"/>
</dbReference>
<dbReference type="InterPro" id="IPR039104">
    <property type="entry name" value="6PGL"/>
</dbReference>
<dbReference type="InterPro" id="IPR006148">
    <property type="entry name" value="Glc/Gal-6P_isomerase"/>
</dbReference>
<dbReference type="NCBIfam" id="TIGR01198">
    <property type="entry name" value="pgl"/>
    <property type="match status" value="1"/>
</dbReference>
<sequence>MKIEYCKDSKTALRIMTEHLTQLMQEKGLEPFNLALSGGETAKQMFSLWVEEYRDKIDWNALRFFWVDERCVPASDSDSNYGQANRLLFKPLHIPEEHIHRIKGEKEPGAEAMRYSWEVKEYLPLFNLMPTFDCIILGIGNDAHTASIFPNTMELLSDSRSYTVSQHPASHQFRITMTGTLILNNSPLLIPVFGEDKKAVIEHLADRFSPSNDTPAAYILSHAVDATVYTTE</sequence>
<dbReference type="Pfam" id="PF01182">
    <property type="entry name" value="Glucosamine_iso"/>
    <property type="match status" value="1"/>
</dbReference>
<dbReference type="GO" id="GO:0006098">
    <property type="term" value="P:pentose-phosphate shunt"/>
    <property type="evidence" value="ECO:0007669"/>
    <property type="project" value="UniProtKB-UniPathway"/>
</dbReference>
<dbReference type="EMBL" id="FNVS01000001">
    <property type="protein sequence ID" value="SEF43852.1"/>
    <property type="molecule type" value="Genomic_DNA"/>
</dbReference>
<dbReference type="AlphaFoldDB" id="A0A8G2BUA6"/>
<comment type="catalytic activity">
    <reaction evidence="1 7">
        <text>6-phospho-D-glucono-1,5-lactone + H2O = 6-phospho-D-gluconate + H(+)</text>
        <dbReference type="Rhea" id="RHEA:12556"/>
        <dbReference type="ChEBI" id="CHEBI:15377"/>
        <dbReference type="ChEBI" id="CHEBI:15378"/>
        <dbReference type="ChEBI" id="CHEBI:57955"/>
        <dbReference type="ChEBI" id="CHEBI:58759"/>
        <dbReference type="EC" id="3.1.1.31"/>
    </reaction>
</comment>
<dbReference type="Proteomes" id="UP000236725">
    <property type="component" value="Unassembled WGS sequence"/>
</dbReference>
<protein>
    <recommendedName>
        <fullName evidence="6 7">6-phosphogluconolactonase</fullName>
        <shortName evidence="7">6PGL</shortName>
        <ecNumber evidence="5 7">3.1.1.31</ecNumber>
    </recommendedName>
</protein>
<dbReference type="CDD" id="cd01400">
    <property type="entry name" value="6PGL"/>
    <property type="match status" value="1"/>
</dbReference>
<evidence type="ECO:0000313" key="10">
    <source>
        <dbReference type="Proteomes" id="UP000236725"/>
    </source>
</evidence>
<dbReference type="GO" id="GO:0005975">
    <property type="term" value="P:carbohydrate metabolic process"/>
    <property type="evidence" value="ECO:0007669"/>
    <property type="project" value="UniProtKB-UniRule"/>
</dbReference>
<accession>A0A8G2BUA6</accession>
<evidence type="ECO:0000256" key="5">
    <source>
        <dbReference type="ARBA" id="ARBA00013198"/>
    </source>
</evidence>
<dbReference type="PANTHER" id="PTHR11054">
    <property type="entry name" value="6-PHOSPHOGLUCONOLACTONASE"/>
    <property type="match status" value="1"/>
</dbReference>
<comment type="pathway">
    <text evidence="3 7">Carbohydrate degradation; pentose phosphate pathway; D-ribulose 5-phosphate from D-glucose 6-phosphate (oxidative stage): step 2/3.</text>
</comment>
<evidence type="ECO:0000256" key="6">
    <source>
        <dbReference type="ARBA" id="ARBA00020337"/>
    </source>
</evidence>
<dbReference type="UniPathway" id="UPA00115">
    <property type="reaction ID" value="UER00409"/>
</dbReference>
<reference evidence="9 10" key="1">
    <citation type="submission" date="2016-10" db="EMBL/GenBank/DDBJ databases">
        <authorList>
            <person name="Varghese N."/>
            <person name="Submissions S."/>
        </authorList>
    </citation>
    <scope>NUCLEOTIDE SEQUENCE [LARGE SCALE GENOMIC DNA]</scope>
    <source>
        <strain evidence="9 10">DSM 29073</strain>
    </source>
</reference>
<evidence type="ECO:0000256" key="3">
    <source>
        <dbReference type="ARBA" id="ARBA00004961"/>
    </source>
</evidence>
<organism evidence="9 10">
    <name type="scientific">Parabacteroides chinchillae</name>
    <dbReference type="NCBI Taxonomy" id="871327"/>
    <lineage>
        <taxon>Bacteria</taxon>
        <taxon>Pseudomonadati</taxon>
        <taxon>Bacteroidota</taxon>
        <taxon>Bacteroidia</taxon>
        <taxon>Bacteroidales</taxon>
        <taxon>Tannerellaceae</taxon>
        <taxon>Parabacteroides</taxon>
    </lineage>
</organism>
<dbReference type="EC" id="3.1.1.31" evidence="5 7"/>
<comment type="caution">
    <text evidence="9">The sequence shown here is derived from an EMBL/GenBank/DDBJ whole genome shotgun (WGS) entry which is preliminary data.</text>
</comment>
<evidence type="ECO:0000256" key="1">
    <source>
        <dbReference type="ARBA" id="ARBA00000832"/>
    </source>
</evidence>
<evidence type="ECO:0000313" key="9">
    <source>
        <dbReference type="EMBL" id="SEF43852.1"/>
    </source>
</evidence>
<proteinExistence type="inferred from homology"/>
<keyword evidence="7" id="KW-0378">Hydrolase</keyword>
<gene>
    <name evidence="7" type="primary">pgl</name>
    <name evidence="9" type="ORF">SAMN05444001_101195</name>
</gene>
<dbReference type="SUPFAM" id="SSF100950">
    <property type="entry name" value="NagB/RpiA/CoA transferase-like"/>
    <property type="match status" value="1"/>
</dbReference>
<dbReference type="PANTHER" id="PTHR11054:SF0">
    <property type="entry name" value="6-PHOSPHOGLUCONOLACTONASE"/>
    <property type="match status" value="1"/>
</dbReference>